<evidence type="ECO:0000256" key="7">
    <source>
        <dbReference type="SAM" id="Phobius"/>
    </source>
</evidence>
<comment type="similarity">
    <text evidence="2">Belongs to the DoxX family.</text>
</comment>
<sequence length="141" mass="15115">MLKKYIPLVARSFLAVIFIYAGLNKVFNFAGTSESMAKAGLPIVGVLLVFTIAFQILGGLSIILGYKAEIGAILLIIFMIPATIAFHNPLADPSQVNNFFKNLSIIGGLLLVLVYGSGPLSLDQSDRSSYVSQSEESIMGE</sequence>
<dbReference type="InterPro" id="IPR051907">
    <property type="entry name" value="DoxX-like_oxidoreductase"/>
</dbReference>
<feature type="transmembrane region" description="Helical" evidence="7">
    <location>
        <begin position="99"/>
        <end position="118"/>
    </location>
</feature>
<gene>
    <name evidence="8" type="ORF">H6G18_10520</name>
</gene>
<dbReference type="InterPro" id="IPR032808">
    <property type="entry name" value="DoxX"/>
</dbReference>
<proteinExistence type="inferred from homology"/>
<accession>A0ABR8CMX0</accession>
<name>A0ABR8CMX0_9NOST</name>
<keyword evidence="9" id="KW-1185">Reference proteome</keyword>
<evidence type="ECO:0000256" key="4">
    <source>
        <dbReference type="ARBA" id="ARBA00022692"/>
    </source>
</evidence>
<feature type="transmembrane region" description="Helical" evidence="7">
    <location>
        <begin position="70"/>
        <end position="87"/>
    </location>
</feature>
<evidence type="ECO:0000313" key="8">
    <source>
        <dbReference type="EMBL" id="MBD2344582.1"/>
    </source>
</evidence>
<evidence type="ECO:0000256" key="2">
    <source>
        <dbReference type="ARBA" id="ARBA00006679"/>
    </source>
</evidence>
<reference evidence="8 9" key="1">
    <citation type="journal article" date="2020" name="ISME J.">
        <title>Comparative genomics reveals insights into cyanobacterial evolution and habitat adaptation.</title>
        <authorList>
            <person name="Chen M.Y."/>
            <person name="Teng W.K."/>
            <person name="Zhao L."/>
            <person name="Hu C.X."/>
            <person name="Zhou Y.K."/>
            <person name="Han B.P."/>
            <person name="Song L.R."/>
            <person name="Shu W.S."/>
        </authorList>
    </citation>
    <scope>NUCLEOTIDE SEQUENCE [LARGE SCALE GENOMIC DNA]</scope>
    <source>
        <strain evidence="8 9">FACHB-260</strain>
    </source>
</reference>
<dbReference type="PANTHER" id="PTHR33452">
    <property type="entry name" value="OXIDOREDUCTASE CATD-RELATED"/>
    <property type="match status" value="1"/>
</dbReference>
<comment type="caution">
    <text evidence="8">The sequence shown here is derived from an EMBL/GenBank/DDBJ whole genome shotgun (WGS) entry which is preliminary data.</text>
</comment>
<protein>
    <submittedName>
        <fullName evidence="8">DoxX family protein</fullName>
    </submittedName>
</protein>
<feature type="transmembrane region" description="Helical" evidence="7">
    <location>
        <begin position="6"/>
        <end position="27"/>
    </location>
</feature>
<feature type="transmembrane region" description="Helical" evidence="7">
    <location>
        <begin position="39"/>
        <end position="64"/>
    </location>
</feature>
<keyword evidence="5 7" id="KW-1133">Transmembrane helix</keyword>
<organism evidence="8 9">
    <name type="scientific">Anabaena subtropica FACHB-260</name>
    <dbReference type="NCBI Taxonomy" id="2692884"/>
    <lineage>
        <taxon>Bacteria</taxon>
        <taxon>Bacillati</taxon>
        <taxon>Cyanobacteriota</taxon>
        <taxon>Cyanophyceae</taxon>
        <taxon>Nostocales</taxon>
        <taxon>Nostocaceae</taxon>
        <taxon>Anabaena</taxon>
    </lineage>
</organism>
<dbReference type="Proteomes" id="UP000607281">
    <property type="component" value="Unassembled WGS sequence"/>
</dbReference>
<dbReference type="Pfam" id="PF07681">
    <property type="entry name" value="DoxX"/>
    <property type="match status" value="1"/>
</dbReference>
<evidence type="ECO:0000256" key="1">
    <source>
        <dbReference type="ARBA" id="ARBA00004651"/>
    </source>
</evidence>
<keyword evidence="6 7" id="KW-0472">Membrane</keyword>
<dbReference type="EMBL" id="JACJRF010000014">
    <property type="protein sequence ID" value="MBD2344582.1"/>
    <property type="molecule type" value="Genomic_DNA"/>
</dbReference>
<dbReference type="PANTHER" id="PTHR33452:SF1">
    <property type="entry name" value="INNER MEMBRANE PROTEIN YPHA-RELATED"/>
    <property type="match status" value="1"/>
</dbReference>
<evidence type="ECO:0000256" key="6">
    <source>
        <dbReference type="ARBA" id="ARBA00023136"/>
    </source>
</evidence>
<comment type="subcellular location">
    <subcellularLocation>
        <location evidence="1">Cell membrane</location>
        <topology evidence="1">Multi-pass membrane protein</topology>
    </subcellularLocation>
</comment>
<evidence type="ECO:0000256" key="5">
    <source>
        <dbReference type="ARBA" id="ARBA00022989"/>
    </source>
</evidence>
<evidence type="ECO:0000256" key="3">
    <source>
        <dbReference type="ARBA" id="ARBA00022475"/>
    </source>
</evidence>
<dbReference type="RefSeq" id="WP_190407037.1">
    <property type="nucleotide sequence ID" value="NZ_JACJRF010000014.1"/>
</dbReference>
<evidence type="ECO:0000313" key="9">
    <source>
        <dbReference type="Proteomes" id="UP000607281"/>
    </source>
</evidence>
<keyword evidence="4 7" id="KW-0812">Transmembrane</keyword>
<keyword evidence="3" id="KW-1003">Cell membrane</keyword>